<evidence type="ECO:0000256" key="1">
    <source>
        <dbReference type="SAM" id="Phobius"/>
    </source>
</evidence>
<name>A0ABU5S7E4_9BACT</name>
<keyword evidence="1" id="KW-1133">Transmembrane helix</keyword>
<keyword evidence="1" id="KW-0812">Transmembrane</keyword>
<evidence type="ECO:0000313" key="2">
    <source>
        <dbReference type="EMBL" id="MEA5404393.1"/>
    </source>
</evidence>
<dbReference type="EMBL" id="JAYGIL010000020">
    <property type="protein sequence ID" value="MEA5404393.1"/>
    <property type="molecule type" value="Genomic_DNA"/>
</dbReference>
<keyword evidence="1" id="KW-0472">Membrane</keyword>
<accession>A0ABU5S7E4</accession>
<feature type="transmembrane region" description="Helical" evidence="1">
    <location>
        <begin position="81"/>
        <end position="99"/>
    </location>
</feature>
<organism evidence="2 3">
    <name type="scientific">Arcicella gelida</name>
    <dbReference type="NCBI Taxonomy" id="2984195"/>
    <lineage>
        <taxon>Bacteria</taxon>
        <taxon>Pseudomonadati</taxon>
        <taxon>Bacteroidota</taxon>
        <taxon>Cytophagia</taxon>
        <taxon>Cytophagales</taxon>
        <taxon>Flectobacillaceae</taxon>
        <taxon>Arcicella</taxon>
    </lineage>
</organism>
<evidence type="ECO:0000313" key="3">
    <source>
        <dbReference type="Proteomes" id="UP001303899"/>
    </source>
</evidence>
<keyword evidence="3" id="KW-1185">Reference proteome</keyword>
<protein>
    <recommendedName>
        <fullName evidence="4">Anti-sigma factor</fullName>
    </recommendedName>
</protein>
<dbReference type="RefSeq" id="WP_323697725.1">
    <property type="nucleotide sequence ID" value="NZ_JAYGIL010000020.1"/>
</dbReference>
<evidence type="ECO:0008006" key="4">
    <source>
        <dbReference type="Google" id="ProtNLM"/>
    </source>
</evidence>
<comment type="caution">
    <text evidence="2">The sequence shown here is derived from an EMBL/GenBank/DDBJ whole genome shotgun (WGS) entry which is preliminary data.</text>
</comment>
<sequence length="217" mass="26138">MLEDNYKVFEEYIKGNLDVNQRKIFLKKLQEDDNFYQDYLIWTKLDHWLDEITYFEIEKTIDEITLKEHIKPIIPLFRLKFIELAACLIFVFSFSLIIYKRFYDLNQLQGSFSYQSKLYENSSKPSKEHHKFSTKSLVWEAIKAPQKDTTYQIIYEDNSLSPQKIIFKLPKISVDFNKKAKIYFDDTTDKFVLTIGKRKYFLIKSKKWEKLTAELSN</sequence>
<gene>
    <name evidence="2" type="ORF">VB776_15780</name>
</gene>
<dbReference type="Proteomes" id="UP001303899">
    <property type="component" value="Unassembled WGS sequence"/>
</dbReference>
<reference evidence="2 3" key="1">
    <citation type="submission" date="2023-12" db="EMBL/GenBank/DDBJ databases">
        <title>Novel species of the genus Arcicella isolated from rivers.</title>
        <authorList>
            <person name="Lu H."/>
        </authorList>
    </citation>
    <scope>NUCLEOTIDE SEQUENCE [LARGE SCALE GENOMIC DNA]</scope>
    <source>
        <strain evidence="2 3">DC2W</strain>
    </source>
</reference>
<proteinExistence type="predicted"/>